<dbReference type="Gene3D" id="1.10.357.10">
    <property type="entry name" value="Tetracycline Repressor, domain 2"/>
    <property type="match status" value="1"/>
</dbReference>
<gene>
    <name evidence="7" type="ORF">FGL95_18940</name>
</gene>
<evidence type="ECO:0000256" key="2">
    <source>
        <dbReference type="ARBA" id="ARBA00023125"/>
    </source>
</evidence>
<evidence type="ECO:0000313" key="7">
    <source>
        <dbReference type="EMBL" id="NMN97121.1"/>
    </source>
</evidence>
<feature type="DNA-binding region" description="H-T-H motif" evidence="4">
    <location>
        <begin position="38"/>
        <end position="57"/>
    </location>
</feature>
<dbReference type="AlphaFoldDB" id="A0A848KG09"/>
<dbReference type="InterPro" id="IPR009057">
    <property type="entry name" value="Homeodomain-like_sf"/>
</dbReference>
<evidence type="ECO:0000256" key="3">
    <source>
        <dbReference type="ARBA" id="ARBA00023163"/>
    </source>
</evidence>
<evidence type="ECO:0000256" key="4">
    <source>
        <dbReference type="PROSITE-ProRule" id="PRU00335"/>
    </source>
</evidence>
<feature type="compositionally biased region" description="Basic and acidic residues" evidence="5">
    <location>
        <begin position="1"/>
        <end position="13"/>
    </location>
</feature>
<keyword evidence="8" id="KW-1185">Reference proteome</keyword>
<reference evidence="7 8" key="1">
    <citation type="submission" date="2019-05" db="EMBL/GenBank/DDBJ databases">
        <authorList>
            <person name="Lee S.D."/>
        </authorList>
    </citation>
    <scope>NUCLEOTIDE SEQUENCE [LARGE SCALE GENOMIC DNA]</scope>
    <source>
        <strain evidence="7 8">YC2-7</strain>
    </source>
</reference>
<feature type="domain" description="HTH tetR-type" evidence="6">
    <location>
        <begin position="17"/>
        <end position="75"/>
    </location>
</feature>
<dbReference type="PROSITE" id="PS50977">
    <property type="entry name" value="HTH_TETR_2"/>
    <property type="match status" value="1"/>
</dbReference>
<organism evidence="7 8">
    <name type="scientific">Antrihabitans stalactiti</name>
    <dbReference type="NCBI Taxonomy" id="2584121"/>
    <lineage>
        <taxon>Bacteria</taxon>
        <taxon>Bacillati</taxon>
        <taxon>Actinomycetota</taxon>
        <taxon>Actinomycetes</taxon>
        <taxon>Mycobacteriales</taxon>
        <taxon>Nocardiaceae</taxon>
        <taxon>Antrihabitans</taxon>
    </lineage>
</organism>
<dbReference type="PANTHER" id="PTHR30055:SF234">
    <property type="entry name" value="HTH-TYPE TRANSCRIPTIONAL REGULATOR BETI"/>
    <property type="match status" value="1"/>
</dbReference>
<reference evidence="7 8" key="2">
    <citation type="submission" date="2020-06" db="EMBL/GenBank/DDBJ databases">
        <title>Antribacter stalactiti gen. nov., sp. nov., a new member of the family Nacardiaceae isolated from a cave.</title>
        <authorList>
            <person name="Kim I.S."/>
        </authorList>
    </citation>
    <scope>NUCLEOTIDE SEQUENCE [LARGE SCALE GENOMIC DNA]</scope>
    <source>
        <strain evidence="7 8">YC2-7</strain>
    </source>
</reference>
<dbReference type="InterPro" id="IPR050109">
    <property type="entry name" value="HTH-type_TetR-like_transc_reg"/>
</dbReference>
<evidence type="ECO:0000256" key="1">
    <source>
        <dbReference type="ARBA" id="ARBA00023015"/>
    </source>
</evidence>
<dbReference type="SUPFAM" id="SSF46689">
    <property type="entry name" value="Homeodomain-like"/>
    <property type="match status" value="1"/>
</dbReference>
<dbReference type="RefSeq" id="WP_169589700.1">
    <property type="nucleotide sequence ID" value="NZ_VCQU01000006.1"/>
</dbReference>
<dbReference type="GO" id="GO:0003700">
    <property type="term" value="F:DNA-binding transcription factor activity"/>
    <property type="evidence" value="ECO:0007669"/>
    <property type="project" value="TreeGrafter"/>
</dbReference>
<evidence type="ECO:0000313" key="8">
    <source>
        <dbReference type="Proteomes" id="UP000535543"/>
    </source>
</evidence>
<evidence type="ECO:0000256" key="5">
    <source>
        <dbReference type="SAM" id="MobiDB-lite"/>
    </source>
</evidence>
<dbReference type="Pfam" id="PF00440">
    <property type="entry name" value="TetR_N"/>
    <property type="match status" value="1"/>
</dbReference>
<proteinExistence type="predicted"/>
<keyword evidence="1" id="KW-0805">Transcription regulation</keyword>
<sequence>MDTEVPYEREGRTRQKSRTRKALVTAAQTLLADGLTPTVEQAAAAAGISRTTAYRYFPNQRGLLVAAHPEIDMASLLPPDAPTDVRERLDLVMRQAIRITVEWEPALRTSLRLSLEPDQSERPLLRRGRAIGWIEEALEPLRATTPHVDPHRLACAIRSATGIEAFLWLVDIAGMPRAEAAETLLWTSKALLEAAVQSTPAMPEHRRKGGH</sequence>
<feature type="region of interest" description="Disordered" evidence="5">
    <location>
        <begin position="1"/>
        <end position="20"/>
    </location>
</feature>
<dbReference type="Proteomes" id="UP000535543">
    <property type="component" value="Unassembled WGS sequence"/>
</dbReference>
<name>A0A848KG09_9NOCA</name>
<dbReference type="InterPro" id="IPR001647">
    <property type="entry name" value="HTH_TetR"/>
</dbReference>
<dbReference type="EMBL" id="VCQU01000006">
    <property type="protein sequence ID" value="NMN97121.1"/>
    <property type="molecule type" value="Genomic_DNA"/>
</dbReference>
<dbReference type="PANTHER" id="PTHR30055">
    <property type="entry name" value="HTH-TYPE TRANSCRIPTIONAL REGULATOR RUTR"/>
    <property type="match status" value="1"/>
</dbReference>
<comment type="caution">
    <text evidence="7">The sequence shown here is derived from an EMBL/GenBank/DDBJ whole genome shotgun (WGS) entry which is preliminary data.</text>
</comment>
<protein>
    <submittedName>
        <fullName evidence="7">TetR/AcrR family transcriptional regulator</fullName>
    </submittedName>
</protein>
<keyword evidence="2 4" id="KW-0238">DNA-binding</keyword>
<keyword evidence="3" id="KW-0804">Transcription</keyword>
<accession>A0A848KG09</accession>
<dbReference type="GO" id="GO:0000976">
    <property type="term" value="F:transcription cis-regulatory region binding"/>
    <property type="evidence" value="ECO:0007669"/>
    <property type="project" value="TreeGrafter"/>
</dbReference>
<evidence type="ECO:0000259" key="6">
    <source>
        <dbReference type="PROSITE" id="PS50977"/>
    </source>
</evidence>